<dbReference type="Proteomes" id="UP000593561">
    <property type="component" value="Unassembled WGS sequence"/>
</dbReference>
<keyword evidence="2" id="KW-0472">Membrane</keyword>
<dbReference type="EMBL" id="JABFAC010000007">
    <property type="protein sequence ID" value="MBA0617514.1"/>
    <property type="molecule type" value="Genomic_DNA"/>
</dbReference>
<gene>
    <name evidence="3" type="ORF">Godav_026953</name>
</gene>
<keyword evidence="2" id="KW-1133">Transmembrane helix</keyword>
<protein>
    <submittedName>
        <fullName evidence="3">Uncharacterized protein</fullName>
    </submittedName>
</protein>
<organism evidence="3 4">
    <name type="scientific">Gossypium davidsonii</name>
    <name type="common">Davidson's cotton</name>
    <name type="synonym">Gossypium klotzschianum subsp. davidsonii</name>
    <dbReference type="NCBI Taxonomy" id="34287"/>
    <lineage>
        <taxon>Eukaryota</taxon>
        <taxon>Viridiplantae</taxon>
        <taxon>Streptophyta</taxon>
        <taxon>Embryophyta</taxon>
        <taxon>Tracheophyta</taxon>
        <taxon>Spermatophyta</taxon>
        <taxon>Magnoliopsida</taxon>
        <taxon>eudicotyledons</taxon>
        <taxon>Gunneridae</taxon>
        <taxon>Pentapetalae</taxon>
        <taxon>rosids</taxon>
        <taxon>malvids</taxon>
        <taxon>Malvales</taxon>
        <taxon>Malvaceae</taxon>
        <taxon>Malvoideae</taxon>
        <taxon>Gossypium</taxon>
    </lineage>
</organism>
<keyword evidence="4" id="KW-1185">Reference proteome</keyword>
<keyword evidence="2" id="KW-0812">Transmembrane</keyword>
<comment type="caution">
    <text evidence="3">The sequence shown here is derived from an EMBL/GenBank/DDBJ whole genome shotgun (WGS) entry which is preliminary data.</text>
</comment>
<name>A0A7J8RUJ3_GOSDV</name>
<reference evidence="3 4" key="1">
    <citation type="journal article" date="2019" name="Genome Biol. Evol.">
        <title>Insights into the evolution of the New World diploid cottons (Gossypium, subgenus Houzingenia) based on genome sequencing.</title>
        <authorList>
            <person name="Grover C.E."/>
            <person name="Arick M.A. 2nd"/>
            <person name="Thrash A."/>
            <person name="Conover J.L."/>
            <person name="Sanders W.S."/>
            <person name="Peterson D.G."/>
            <person name="Frelichowski J.E."/>
            <person name="Scheffler J.A."/>
            <person name="Scheffler B.E."/>
            <person name="Wendel J.F."/>
        </authorList>
    </citation>
    <scope>NUCLEOTIDE SEQUENCE [LARGE SCALE GENOMIC DNA]</scope>
    <source>
        <strain evidence="3">27</strain>
        <tissue evidence="3">Leaf</tissue>
    </source>
</reference>
<feature type="region of interest" description="Disordered" evidence="1">
    <location>
        <begin position="105"/>
        <end position="125"/>
    </location>
</feature>
<accession>A0A7J8RUJ3</accession>
<dbReference type="PANTHER" id="PTHR34188">
    <property type="entry name" value="OS01G0299500 PROTEIN"/>
    <property type="match status" value="1"/>
</dbReference>
<dbReference type="AlphaFoldDB" id="A0A7J8RUJ3"/>
<feature type="compositionally biased region" description="Basic and acidic residues" evidence="1">
    <location>
        <begin position="1"/>
        <end position="10"/>
    </location>
</feature>
<sequence>MDHSYLKETSIEVDLESGGTVNEDERTKGHGSSNLQTNRTFSRVWSDLLRFGSVGKGKYGVNSCSSSSRFGSVENENMEFWVDKSSEGEDNHDLMALVEKNFADDNCKNKNSRKPPKPARPSKAPLLDATDQQFVREIAELSMRKRARIKRINAKKKMKAANAAPSSSSSLFAMVITVIFCLVILFQECDKHLMYVRSALQLSIYVPVPSLLENLRFTIHNIYHLKEFLTCQTLLASICHRRGTTVMLQGSAAPAVGEGLIYV</sequence>
<evidence type="ECO:0000256" key="2">
    <source>
        <dbReference type="SAM" id="Phobius"/>
    </source>
</evidence>
<feature type="transmembrane region" description="Helical" evidence="2">
    <location>
        <begin position="160"/>
        <end position="186"/>
    </location>
</feature>
<evidence type="ECO:0000313" key="3">
    <source>
        <dbReference type="EMBL" id="MBA0617514.1"/>
    </source>
</evidence>
<proteinExistence type="predicted"/>
<evidence type="ECO:0000256" key="1">
    <source>
        <dbReference type="SAM" id="MobiDB-lite"/>
    </source>
</evidence>
<evidence type="ECO:0000313" key="4">
    <source>
        <dbReference type="Proteomes" id="UP000593561"/>
    </source>
</evidence>
<dbReference type="PANTHER" id="PTHR34188:SF5">
    <property type="entry name" value="OS05G0131900 PROTEIN"/>
    <property type="match status" value="1"/>
</dbReference>
<feature type="region of interest" description="Disordered" evidence="1">
    <location>
        <begin position="1"/>
        <end position="36"/>
    </location>
</feature>